<evidence type="ECO:0000256" key="1">
    <source>
        <dbReference type="ARBA" id="ARBA00022679"/>
    </source>
</evidence>
<evidence type="ECO:0000313" key="5">
    <source>
        <dbReference type="Proteomes" id="UP000016617"/>
    </source>
</evidence>
<keyword evidence="1 4" id="KW-0808">Transferase</keyword>
<reference evidence="4 5" key="1">
    <citation type="submission" date="2013-06" db="EMBL/GenBank/DDBJ databases">
        <authorList>
            <person name="Weinstock G."/>
            <person name="Sodergren E."/>
            <person name="Lobos E.A."/>
            <person name="Fulton L."/>
            <person name="Fulton R."/>
            <person name="Courtney L."/>
            <person name="Fronick C."/>
            <person name="O'Laughlin M."/>
            <person name="Godfrey J."/>
            <person name="Wilson R.M."/>
            <person name="Miner T."/>
            <person name="Farmer C."/>
            <person name="Delehaunty K."/>
            <person name="Cordes M."/>
            <person name="Minx P."/>
            <person name="Tomlinson C."/>
            <person name="Chen J."/>
            <person name="Wollam A."/>
            <person name="Pepin K.H."/>
            <person name="Bhonagiri V."/>
            <person name="Zhang X."/>
            <person name="Warren W."/>
            <person name="Mitreva M."/>
            <person name="Mardis E.R."/>
            <person name="Wilson R.K."/>
        </authorList>
    </citation>
    <scope>NUCLEOTIDE SEQUENCE [LARGE SCALE GENOMIC DNA]</scope>
    <source>
        <strain evidence="4 5">W1703</strain>
    </source>
</reference>
<comment type="caution">
    <text evidence="4">The sequence shown here is derived from an EMBL/GenBank/DDBJ whole genome shotgun (WGS) entry which is preliminary data.</text>
</comment>
<dbReference type="InterPro" id="IPR016181">
    <property type="entry name" value="Acyl_CoA_acyltransferase"/>
</dbReference>
<dbReference type="Gene3D" id="3.40.630.30">
    <property type="match status" value="1"/>
</dbReference>
<dbReference type="AlphaFoldDB" id="U2IJ51"/>
<evidence type="ECO:0000256" key="2">
    <source>
        <dbReference type="ARBA" id="ARBA00023315"/>
    </source>
</evidence>
<keyword evidence="2" id="KW-0012">Acyltransferase</keyword>
<dbReference type="PATRIC" id="fig|1227275.3.peg.1829"/>
<sequence length="210" mass="24299">MHKFLCYTLKEKEDNHMTILIRNVQESDLDDLLAIYGPYVEKTAISFEYEVPSLVEFGRRWQGISQTYPYLLAQADGNILGYAYASPFHPREAYQWSAEATIYLAPQAQGKGLGRHLYQALEDCLKAQGVLTVLACIATTEQPDDYLTNNSWNFHKHLGFKEVGHFKASGYKFGHWYDMKWLEKSLGKKGDQAQPIRPFRETKLFKEFEQ</sequence>
<protein>
    <submittedName>
        <fullName evidence="4">Phosphinothricin N-acetyltransferase family protein</fullName>
    </submittedName>
</protein>
<dbReference type="HOGENOM" id="CLU_013985_4_2_9"/>
<name>U2IJ51_9STRE</name>
<dbReference type="PANTHER" id="PTHR43072:SF23">
    <property type="entry name" value="UPF0039 PROTEIN C11D3.02C"/>
    <property type="match status" value="1"/>
</dbReference>
<dbReference type="CDD" id="cd04301">
    <property type="entry name" value="NAT_SF"/>
    <property type="match status" value="1"/>
</dbReference>
<dbReference type="PROSITE" id="PS51186">
    <property type="entry name" value="GNAT"/>
    <property type="match status" value="1"/>
</dbReference>
<evidence type="ECO:0000313" key="4">
    <source>
        <dbReference type="EMBL" id="ERJ73926.1"/>
    </source>
</evidence>
<dbReference type="SUPFAM" id="SSF55729">
    <property type="entry name" value="Acyl-CoA N-acyltransferases (Nat)"/>
    <property type="match status" value="1"/>
</dbReference>
<evidence type="ECO:0000259" key="3">
    <source>
        <dbReference type="PROSITE" id="PS51186"/>
    </source>
</evidence>
<feature type="domain" description="N-acetyltransferase" evidence="3">
    <location>
        <begin position="19"/>
        <end position="183"/>
    </location>
</feature>
<dbReference type="GO" id="GO:0016747">
    <property type="term" value="F:acyltransferase activity, transferring groups other than amino-acyl groups"/>
    <property type="evidence" value="ECO:0007669"/>
    <property type="project" value="InterPro"/>
</dbReference>
<dbReference type="Proteomes" id="UP000016617">
    <property type="component" value="Unassembled WGS sequence"/>
</dbReference>
<dbReference type="EMBL" id="AWVA01000120">
    <property type="protein sequence ID" value="ERJ73926.1"/>
    <property type="molecule type" value="Genomic_DNA"/>
</dbReference>
<accession>U2IJ51</accession>
<organism evidence="4 5">
    <name type="scientific">Streptococcus sobrinus W1703</name>
    <dbReference type="NCBI Taxonomy" id="1227275"/>
    <lineage>
        <taxon>Bacteria</taxon>
        <taxon>Bacillati</taxon>
        <taxon>Bacillota</taxon>
        <taxon>Bacilli</taxon>
        <taxon>Lactobacillales</taxon>
        <taxon>Streptococcaceae</taxon>
        <taxon>Streptococcus</taxon>
    </lineage>
</organism>
<dbReference type="Pfam" id="PF13420">
    <property type="entry name" value="Acetyltransf_4"/>
    <property type="match status" value="1"/>
</dbReference>
<dbReference type="PANTHER" id="PTHR43072">
    <property type="entry name" value="N-ACETYLTRANSFERASE"/>
    <property type="match status" value="1"/>
</dbReference>
<dbReference type="InterPro" id="IPR000182">
    <property type="entry name" value="GNAT_dom"/>
</dbReference>
<proteinExistence type="predicted"/>
<gene>
    <name evidence="4" type="ORF">HMPREF1557_02033</name>
</gene>